<evidence type="ECO:0000256" key="5">
    <source>
        <dbReference type="ARBA" id="ARBA00022490"/>
    </source>
</evidence>
<feature type="region of interest" description="Disordered" evidence="10">
    <location>
        <begin position="30"/>
        <end position="67"/>
    </location>
</feature>
<dbReference type="Proteomes" id="UP000549394">
    <property type="component" value="Unassembled WGS sequence"/>
</dbReference>
<feature type="region of interest" description="Disordered" evidence="10">
    <location>
        <begin position="720"/>
        <end position="739"/>
    </location>
</feature>
<comment type="subcellular location">
    <subcellularLocation>
        <location evidence="2">Cytoplasm</location>
        <location evidence="2">Cytoskeleton</location>
        <location evidence="2">Flagellum axoneme</location>
    </subcellularLocation>
</comment>
<feature type="compositionally biased region" description="Polar residues" evidence="10">
    <location>
        <begin position="58"/>
        <end position="67"/>
    </location>
</feature>
<evidence type="ECO:0000256" key="1">
    <source>
        <dbReference type="ARBA" id="ARBA00003029"/>
    </source>
</evidence>
<keyword evidence="9" id="KW-0966">Cell projection</keyword>
<feature type="region of interest" description="Disordered" evidence="10">
    <location>
        <begin position="345"/>
        <end position="394"/>
    </location>
</feature>
<proteinExistence type="inferred from homology"/>
<dbReference type="PANTHER" id="PTHR31598:SF1">
    <property type="entry name" value="DYNEIN REGULATORY COMPLEX PROTEIN 10"/>
    <property type="match status" value="1"/>
</dbReference>
<keyword evidence="5" id="KW-0963">Cytoplasm</keyword>
<evidence type="ECO:0000256" key="2">
    <source>
        <dbReference type="ARBA" id="ARBA00004611"/>
    </source>
</evidence>
<feature type="compositionally biased region" description="Basic and acidic residues" evidence="10">
    <location>
        <begin position="518"/>
        <end position="541"/>
    </location>
</feature>
<dbReference type="PROSITE" id="PS50096">
    <property type="entry name" value="IQ"/>
    <property type="match status" value="1"/>
</dbReference>
<evidence type="ECO:0000256" key="10">
    <source>
        <dbReference type="SAM" id="MobiDB-lite"/>
    </source>
</evidence>
<sequence length="1060" mass="124471">MAEKKRSSCISKKLRNPNDFHINFVNIPNSLRSPKKRRDSSPKRFSINSLDDREKNRNNPSETNQQIDWESTSNVIEYFFNVLRKELPPDSLFDTTQTEIQSKIKSSPSSKSEHILNLFKTDKDSITEKINQIIIEEIRNRFSRAYLAVLDKIQSPKKSIKEHKKGISIKELKELIRNRLDSPNEVNNSQCSCSKCSCSCSCCEGEARTKESKYIRKYLLKRLEDRKIIGSKEKNIPSKYTRSEFEKSIQQKLDSINLKLSKLKEHLENKEASTNLLDKTYSIFSHQSKLLNESSENRKNIRKDGLRLSTLSDTQLEDIKTFFYQEAIGKSKKLSSDLWSNFSSSKFASDSGNLKPSIEINNRQQRARENSLKNSREFIHKKHHSKSNRWLRESSSSINIKGRSSRLKDGRKVTQSISIQANNNLSKGHKIPYSILQEDSSDDIINSEETRLEFYSPLLSWMFSGVTLTSSVTSLETDNQLEQMNNPNSQIMEEDKKEFEKETTSDKDLSITIGKGEGNVKKNENSLSKQAKEVDRNSNSKLQHSEIIDTLPKAEISSDESARKIITLHSLSSSCDMSLLKFSGIMNDFDGFVNVIDNAIKKFEISINIDYLTKNIDEYKDSFGFHLVLCLKRHKRLIDKFNALRNEAIRLLIEKKRKRQKELIRDMQNGRNIENQFDIGLLSEQFLSSKQVNSVDSLNLSKIYQKHNIKRLKSISLNITPTPSPSTEDSSKTDQMSIRSKSSSATNLLECIDILDEEINRMWLKLTESTKSILRIIIRNPPIYNIYVNKFNNGEIEYDEQCENFLHNIYQLRDFFIARIKSSFQNRQNMVSYTQSLCKSIERNELQIKQFEFELQKILYEKNDILKLKNNIIRNLEARTSNFERREKEKLKENSYQLEKKEKFITVEPYRRRRDRYRAEIIELRSCYYEIRQENWSIEHNLRQKRLKLIEEISNWITRYDEDMNFRQMKYDDVTEKYKLQIEAQINLEERLKYLLESYSNIVNRKALEREAIGVNLRENDLRQRAASKLQAVWRSYRLRKILHLKAKTADKTRSRKKKY</sequence>
<keyword evidence="12" id="KW-1185">Reference proteome</keyword>
<evidence type="ECO:0000256" key="7">
    <source>
        <dbReference type="ARBA" id="ARBA00023069"/>
    </source>
</evidence>
<feature type="compositionally biased region" description="Basic and acidic residues" evidence="10">
    <location>
        <begin position="366"/>
        <end position="378"/>
    </location>
</feature>
<dbReference type="PANTHER" id="PTHR31598">
    <property type="entry name" value="IQ DOMAIN-CONTAINING PROTEIN D"/>
    <property type="match status" value="1"/>
</dbReference>
<gene>
    <name evidence="11" type="ORF">DGYR_LOCUS6584</name>
</gene>
<accession>A0A7I8VQ01</accession>
<evidence type="ECO:0000313" key="11">
    <source>
        <dbReference type="EMBL" id="CAD5118160.1"/>
    </source>
</evidence>
<feature type="compositionally biased region" description="Basic residues" evidence="10">
    <location>
        <begin position="379"/>
        <end position="389"/>
    </location>
</feature>
<dbReference type="AlphaFoldDB" id="A0A7I8VQ01"/>
<name>A0A7I8VQ01_9ANNE</name>
<protein>
    <recommendedName>
        <fullName evidence="4">Dynein regulatory complex protein 10</fullName>
    </recommendedName>
</protein>
<comment type="caution">
    <text evidence="11">The sequence shown here is derived from an EMBL/GenBank/DDBJ whole genome shotgun (WGS) entry which is preliminary data.</text>
</comment>
<evidence type="ECO:0000256" key="6">
    <source>
        <dbReference type="ARBA" id="ARBA00022846"/>
    </source>
</evidence>
<dbReference type="InterPro" id="IPR042815">
    <property type="entry name" value="DRC10"/>
</dbReference>
<keyword evidence="6" id="KW-0282">Flagellum</keyword>
<reference evidence="11 12" key="1">
    <citation type="submission" date="2020-08" db="EMBL/GenBank/DDBJ databases">
        <authorList>
            <person name="Hejnol A."/>
        </authorList>
    </citation>
    <scope>NUCLEOTIDE SEQUENCE [LARGE SCALE GENOMIC DNA]</scope>
</reference>
<dbReference type="OrthoDB" id="536093at2759"/>
<keyword evidence="7" id="KW-0969">Cilium</keyword>
<evidence type="ECO:0000256" key="4">
    <source>
        <dbReference type="ARBA" id="ARBA00021752"/>
    </source>
</evidence>
<dbReference type="EMBL" id="CAJFCJ010000008">
    <property type="protein sequence ID" value="CAD5118160.1"/>
    <property type="molecule type" value="Genomic_DNA"/>
</dbReference>
<dbReference type="CDD" id="cd23767">
    <property type="entry name" value="IQCD"/>
    <property type="match status" value="1"/>
</dbReference>
<evidence type="ECO:0000256" key="3">
    <source>
        <dbReference type="ARBA" id="ARBA00009071"/>
    </source>
</evidence>
<keyword evidence="8" id="KW-0206">Cytoskeleton</keyword>
<evidence type="ECO:0000256" key="8">
    <source>
        <dbReference type="ARBA" id="ARBA00023212"/>
    </source>
</evidence>
<organism evidence="11 12">
    <name type="scientific">Dimorphilus gyrociliatus</name>
    <dbReference type="NCBI Taxonomy" id="2664684"/>
    <lineage>
        <taxon>Eukaryota</taxon>
        <taxon>Metazoa</taxon>
        <taxon>Spiralia</taxon>
        <taxon>Lophotrochozoa</taxon>
        <taxon>Annelida</taxon>
        <taxon>Polychaeta</taxon>
        <taxon>Polychaeta incertae sedis</taxon>
        <taxon>Dinophilidae</taxon>
        <taxon>Dimorphilus</taxon>
    </lineage>
</organism>
<evidence type="ECO:0000256" key="9">
    <source>
        <dbReference type="ARBA" id="ARBA00023273"/>
    </source>
</evidence>
<feature type="region of interest" description="Disordered" evidence="10">
    <location>
        <begin position="501"/>
        <end position="541"/>
    </location>
</feature>
<comment type="similarity">
    <text evidence="3">Belongs to the DRC10 family.</text>
</comment>
<comment type="function">
    <text evidence="1">Component of the nexin-dynein regulatory complex (N-DRC), a key regulator of ciliary/flagellar motility which maintains the alignment and integrity of the distal axoneme and regulates microtubule sliding in motile axonemes.</text>
</comment>
<evidence type="ECO:0000313" key="12">
    <source>
        <dbReference type="Proteomes" id="UP000549394"/>
    </source>
</evidence>